<evidence type="ECO:0000313" key="2">
    <source>
        <dbReference type="EMBL" id="KEI43601.1"/>
    </source>
</evidence>
<sequence>MGNVVLDREGNLVLIDLDSFCAGPREWDLVQTAPFHERFGWRTDEEHREFVDAYGFDIMTWSGYPVFADHREIAMTLWLCGNPGATTGQLPKSASGWSRSGRGAAAGIGAPF</sequence>
<gene>
    <name evidence="2" type="ORF">GU90_14790</name>
</gene>
<dbReference type="EMBL" id="JNVU01000037">
    <property type="protein sequence ID" value="KEI43601.1"/>
    <property type="molecule type" value="Genomic_DNA"/>
</dbReference>
<dbReference type="Proteomes" id="UP000031419">
    <property type="component" value="Unassembled WGS sequence"/>
</dbReference>
<dbReference type="SUPFAM" id="SSF56112">
    <property type="entry name" value="Protein kinase-like (PK-like)"/>
    <property type="match status" value="1"/>
</dbReference>
<feature type="compositionally biased region" description="Low complexity" evidence="1">
    <location>
        <begin position="93"/>
        <end position="112"/>
    </location>
</feature>
<organism evidence="2 3">
    <name type="scientific">Saccharopolyspora rectivirgula</name>
    <dbReference type="NCBI Taxonomy" id="28042"/>
    <lineage>
        <taxon>Bacteria</taxon>
        <taxon>Bacillati</taxon>
        <taxon>Actinomycetota</taxon>
        <taxon>Actinomycetes</taxon>
        <taxon>Pseudonocardiales</taxon>
        <taxon>Pseudonocardiaceae</taxon>
        <taxon>Saccharopolyspora</taxon>
    </lineage>
</organism>
<dbReference type="STRING" id="28042.GU90_14790"/>
<reference evidence="2 3" key="1">
    <citation type="submission" date="2014-06" db="EMBL/GenBank/DDBJ databases">
        <title>Saccharopolyspora rectivirgula DSM-43113 Genome sequencing.</title>
        <authorList>
            <person name="Barrera C."/>
            <person name="Millon L."/>
            <person name="Rognon B."/>
            <person name="Zaugg C."/>
            <person name="Monod M."/>
        </authorList>
    </citation>
    <scope>NUCLEOTIDE SEQUENCE [LARGE SCALE GENOMIC DNA]</scope>
    <source>
        <strain evidence="2 3">DSM 43113</strain>
    </source>
</reference>
<evidence type="ECO:0008006" key="4">
    <source>
        <dbReference type="Google" id="ProtNLM"/>
    </source>
</evidence>
<evidence type="ECO:0000313" key="3">
    <source>
        <dbReference type="Proteomes" id="UP000031419"/>
    </source>
</evidence>
<evidence type="ECO:0000256" key="1">
    <source>
        <dbReference type="SAM" id="MobiDB-lite"/>
    </source>
</evidence>
<feature type="region of interest" description="Disordered" evidence="1">
    <location>
        <begin position="90"/>
        <end position="112"/>
    </location>
</feature>
<dbReference type="InterPro" id="IPR011009">
    <property type="entry name" value="Kinase-like_dom_sf"/>
</dbReference>
<dbReference type="AlphaFoldDB" id="A0A073AW90"/>
<name>A0A073AW90_9PSEU</name>
<dbReference type="Gene3D" id="1.10.510.10">
    <property type="entry name" value="Transferase(Phosphotransferase) domain 1"/>
    <property type="match status" value="1"/>
</dbReference>
<comment type="caution">
    <text evidence="2">The sequence shown here is derived from an EMBL/GenBank/DDBJ whole genome shotgun (WGS) entry which is preliminary data.</text>
</comment>
<dbReference type="eggNOG" id="COG0510">
    <property type="taxonomic scope" value="Bacteria"/>
</dbReference>
<accession>A0A073AW90</accession>
<keyword evidence="3" id="KW-1185">Reference proteome</keyword>
<proteinExistence type="predicted"/>
<dbReference type="RefSeq" id="WP_029720443.1">
    <property type="nucleotide sequence ID" value="NZ_JNVU01000037.1"/>
</dbReference>
<protein>
    <recommendedName>
        <fullName evidence="4">Aminoglycoside phosphotransferase domain-containing protein</fullName>
    </recommendedName>
</protein>